<dbReference type="RefSeq" id="WP_234250397.1">
    <property type="nucleotide sequence ID" value="NZ_JABFTQ010000005.1"/>
</dbReference>
<comment type="caution">
    <text evidence="1">The sequence shown here is derived from an EMBL/GenBank/DDBJ whole genome shotgun (WGS) entry which is preliminary data.</text>
</comment>
<dbReference type="EMBL" id="JABFTQ010000005">
    <property type="protein sequence ID" value="MCE8046928.1"/>
    <property type="molecule type" value="Genomic_DNA"/>
</dbReference>
<proteinExistence type="predicted"/>
<name>A0ABS9B4V2_9GAMM</name>
<protein>
    <submittedName>
        <fullName evidence="1">Uncharacterized protein</fullName>
    </submittedName>
</protein>
<keyword evidence="2" id="KW-1185">Reference proteome</keyword>
<dbReference type="Proteomes" id="UP001320154">
    <property type="component" value="Unassembled WGS sequence"/>
</dbReference>
<sequence>MDFFWWLPCDAGGFIFEEKSRKARRDPRRIVLCEGADERVLGQLVCNRRALQAIAAVSAIDLVGMELIDTQEDVELVDP</sequence>
<reference evidence="1 2" key="1">
    <citation type="journal article" date="2021" name="Front. Microbiol.">
        <title>Aerobic Denitrification and Heterotrophic Sulfur Oxidation in the Genus Halomonas Revealed by Six Novel Species Characterizations and Genome-Based Analysis.</title>
        <authorList>
            <person name="Wang L."/>
            <person name="Shao Z."/>
        </authorList>
    </citation>
    <scope>NUCLEOTIDE SEQUENCE [LARGE SCALE GENOMIC DNA]</scope>
    <source>
        <strain evidence="1 2">MCCC 1A05748</strain>
    </source>
</reference>
<gene>
    <name evidence="1" type="ORF">HOP60_09320</name>
</gene>
<organism evidence="1 2">
    <name type="scientific">Billgrantia desiderata</name>
    <dbReference type="NCBI Taxonomy" id="52021"/>
    <lineage>
        <taxon>Bacteria</taxon>
        <taxon>Pseudomonadati</taxon>
        <taxon>Pseudomonadota</taxon>
        <taxon>Gammaproteobacteria</taxon>
        <taxon>Oceanospirillales</taxon>
        <taxon>Halomonadaceae</taxon>
        <taxon>Billgrantia</taxon>
    </lineage>
</organism>
<evidence type="ECO:0000313" key="2">
    <source>
        <dbReference type="Proteomes" id="UP001320154"/>
    </source>
</evidence>
<evidence type="ECO:0000313" key="1">
    <source>
        <dbReference type="EMBL" id="MCE8046928.1"/>
    </source>
</evidence>
<accession>A0ABS9B4V2</accession>